<sequence length="790" mass="92750">MLMDNYKLIIKDKDLFDLFFNQVPYIWQAVDRSVKQDQVYQPACLYKESVQVIRAVDKFVDDLKSGSLPRATQLGISVTGHAEFDPLFLVYFKTLQFERKMFDMTYLELGLNWIYFQKFLEEDAVKLPSNTACIEQVLLGSDGLQERKQQWSPSKFTYLKAWKLINFFSDLQKNPSYIEETNRQAQQVEDDINRAFADFDTLLSIQQEVYTLVIDVRFVRTVGQAENESLGQLIKQVLKDRADLQNVIFQLIPDWLHLHTKLEHDYQNGLKLSCIFILRSYSIDQEDVIVARLQALLRNSFSHYDAIDVVNGNEFVRTHGRKHAVGRIGINTPVRVEQFKYWVLSYFFKRDSFAKLIHPEISFKVNEVYVHQNWQQPEIKKQAVSSKISPPPKNLAQVVQEYKVPKGIWDVKHLAKRVADRLLVSQIYYKEFCAEQGMSKQHGEWLFQIEVFIETLLHNQQPAFNEVRSAHQTYFLNARDMQASATQLGQQYLSLVKQIVGDFNFFGQIDHLIQNYGLRTWWFGHEDNLSLRMVFQQIFTDLIFDQPVDSAVLGQLNTKLQAVRNYFLAKQQSEVNKRELLEKHYAQGVRRHTDTREYLNSVLEQNCWAYRITVNASSSKGYLKQSELSKLFTEFMRLAKRAKPCYWLHGYVGIWQETNWQIASEFTLDVVLFFNDRCQAQLQTLVYDLDQRWNKFLDIKAAQTLKLQDAEDIKYHGAIKPKILMRSVDGLNTEDKTQSTYYVCLEAHDRKMKKRVIEHVIPYFAYWNVFHAPFSQIVPKAFIKGVILKK</sequence>
<protein>
    <submittedName>
        <fullName evidence="1">Uncharacterized protein</fullName>
    </submittedName>
</protein>
<name>A0ABT7WN90_9GAMM</name>
<comment type="caution">
    <text evidence="1">The sequence shown here is derived from an EMBL/GenBank/DDBJ whole genome shotgun (WGS) entry which is preliminary data.</text>
</comment>
<dbReference type="Proteomes" id="UP001168524">
    <property type="component" value="Unassembled WGS sequence"/>
</dbReference>
<organism evidence="1 2">
    <name type="scientific">Acinetobacter thutiue</name>
    <dbReference type="NCBI Taxonomy" id="2998078"/>
    <lineage>
        <taxon>Bacteria</taxon>
        <taxon>Pseudomonadati</taxon>
        <taxon>Pseudomonadota</taxon>
        <taxon>Gammaproteobacteria</taxon>
        <taxon>Moraxellales</taxon>
        <taxon>Moraxellaceae</taxon>
        <taxon>Acinetobacter</taxon>
    </lineage>
</organism>
<evidence type="ECO:0000313" key="2">
    <source>
        <dbReference type="Proteomes" id="UP001168524"/>
    </source>
</evidence>
<dbReference type="EMBL" id="JAUDZE010000002">
    <property type="protein sequence ID" value="MDN0014148.1"/>
    <property type="molecule type" value="Genomic_DNA"/>
</dbReference>
<proteinExistence type="predicted"/>
<gene>
    <name evidence="1" type="ORF">QTA56_07845</name>
</gene>
<keyword evidence="2" id="KW-1185">Reference proteome</keyword>
<reference evidence="1" key="1">
    <citation type="submission" date="2023-06" db="EMBL/GenBank/DDBJ databases">
        <title>Two novel species of Acinetobacter isolated from motorbike repairing workshop in Vietnam.</title>
        <authorList>
            <person name="Le N.T.T."/>
        </authorList>
    </citation>
    <scope>NUCLEOTIDE SEQUENCE</scope>
    <source>
        <strain evidence="1">VNH17</strain>
    </source>
</reference>
<evidence type="ECO:0000313" key="1">
    <source>
        <dbReference type="EMBL" id="MDN0014148.1"/>
    </source>
</evidence>
<accession>A0ABT7WN90</accession>